<evidence type="ECO:0000313" key="1">
    <source>
        <dbReference type="EMBL" id="SDD43988.1"/>
    </source>
</evidence>
<name>A0A1G6URF5_NIADE</name>
<keyword evidence="2" id="KW-1185">Reference proteome</keyword>
<proteinExistence type="predicted"/>
<accession>A0A1G6URF5</accession>
<dbReference type="STRING" id="1285928.SAMN04487894_10969"/>
<reference evidence="2" key="1">
    <citation type="submission" date="2016-10" db="EMBL/GenBank/DDBJ databases">
        <authorList>
            <person name="Varghese N."/>
            <person name="Submissions S."/>
        </authorList>
    </citation>
    <scope>NUCLEOTIDE SEQUENCE [LARGE SCALE GENOMIC DNA]</scope>
    <source>
        <strain evidence="2">DSM 25811 / CCM 8410 / LMG 26954 / E90</strain>
    </source>
</reference>
<organism evidence="1 2">
    <name type="scientific">Niabella drilacis (strain DSM 25811 / CCM 8410 / CCUG 62505 / LMG 26954 / E90)</name>
    <dbReference type="NCBI Taxonomy" id="1285928"/>
    <lineage>
        <taxon>Bacteria</taxon>
        <taxon>Pseudomonadati</taxon>
        <taxon>Bacteroidota</taxon>
        <taxon>Chitinophagia</taxon>
        <taxon>Chitinophagales</taxon>
        <taxon>Chitinophagaceae</taxon>
        <taxon>Niabella</taxon>
    </lineage>
</organism>
<protein>
    <submittedName>
        <fullName evidence="1">Uncharacterized protein</fullName>
    </submittedName>
</protein>
<dbReference type="Proteomes" id="UP000198757">
    <property type="component" value="Unassembled WGS sequence"/>
</dbReference>
<sequence length="75" mass="8425">MNGRKKRGKYCHQYVKAKESFFLRCGVNSGKVSDLFSTVVAMWRSWKPGANDDSLPGSRLLSQIVISGMNHETDC</sequence>
<dbReference type="EMBL" id="FMZO01000009">
    <property type="protein sequence ID" value="SDD43988.1"/>
    <property type="molecule type" value="Genomic_DNA"/>
</dbReference>
<dbReference type="AlphaFoldDB" id="A0A1G6URF5"/>
<evidence type="ECO:0000313" key="2">
    <source>
        <dbReference type="Proteomes" id="UP000198757"/>
    </source>
</evidence>
<gene>
    <name evidence="1" type="ORF">SAMN04487894_10969</name>
</gene>